<evidence type="ECO:0000313" key="2">
    <source>
        <dbReference type="Proteomes" id="UP000037510"/>
    </source>
</evidence>
<gene>
    <name evidence="1" type="ORF">OBRU01_25712</name>
</gene>
<organism evidence="1 2">
    <name type="scientific">Operophtera brumata</name>
    <name type="common">Winter moth</name>
    <name type="synonym">Phalaena brumata</name>
    <dbReference type="NCBI Taxonomy" id="104452"/>
    <lineage>
        <taxon>Eukaryota</taxon>
        <taxon>Metazoa</taxon>
        <taxon>Ecdysozoa</taxon>
        <taxon>Arthropoda</taxon>
        <taxon>Hexapoda</taxon>
        <taxon>Insecta</taxon>
        <taxon>Pterygota</taxon>
        <taxon>Neoptera</taxon>
        <taxon>Endopterygota</taxon>
        <taxon>Lepidoptera</taxon>
        <taxon>Glossata</taxon>
        <taxon>Ditrysia</taxon>
        <taxon>Geometroidea</taxon>
        <taxon>Geometridae</taxon>
        <taxon>Larentiinae</taxon>
        <taxon>Operophtera</taxon>
    </lineage>
</organism>
<sequence length="103" mass="11638">MLVGTCKTYIDKDHDFSGTRHQYASYCKNGGCDVTNGPEGEAIRYEETGNHLRRPGTGRPRCTSAREDRYIVSTELRNHHQNAVEVECNSFFRPEGTTLVTVQ</sequence>
<protein>
    <submittedName>
        <fullName evidence="1">Transposable element Tcb2 transposase-like</fullName>
    </submittedName>
</protein>
<dbReference type="Proteomes" id="UP000037510">
    <property type="component" value="Unassembled WGS sequence"/>
</dbReference>
<dbReference type="EMBL" id="JTDY01011108">
    <property type="protein sequence ID" value="KOB57517.1"/>
    <property type="molecule type" value="Genomic_DNA"/>
</dbReference>
<name>A0A0L7K4G3_OPEBR</name>
<proteinExistence type="predicted"/>
<keyword evidence="2" id="KW-1185">Reference proteome</keyword>
<evidence type="ECO:0000313" key="1">
    <source>
        <dbReference type="EMBL" id="KOB57517.1"/>
    </source>
</evidence>
<reference evidence="1 2" key="1">
    <citation type="journal article" date="2015" name="Genome Biol. Evol.">
        <title>The genome of winter moth (Operophtera brumata) provides a genomic perspective on sexual dimorphism and phenology.</title>
        <authorList>
            <person name="Derks M.F."/>
            <person name="Smit S."/>
            <person name="Salis L."/>
            <person name="Schijlen E."/>
            <person name="Bossers A."/>
            <person name="Mateman C."/>
            <person name="Pijl A.S."/>
            <person name="de Ridder D."/>
            <person name="Groenen M.A."/>
            <person name="Visser M.E."/>
            <person name="Megens H.J."/>
        </authorList>
    </citation>
    <scope>NUCLEOTIDE SEQUENCE [LARGE SCALE GENOMIC DNA]</scope>
    <source>
        <strain evidence="1">WM2013NL</strain>
        <tissue evidence="1">Head and thorax</tissue>
    </source>
</reference>
<comment type="caution">
    <text evidence="1">The sequence shown here is derived from an EMBL/GenBank/DDBJ whole genome shotgun (WGS) entry which is preliminary data.</text>
</comment>
<accession>A0A0L7K4G3</accession>
<dbReference type="AlphaFoldDB" id="A0A0L7K4G3"/>